<evidence type="ECO:0000256" key="4">
    <source>
        <dbReference type="ARBA" id="ARBA00022723"/>
    </source>
</evidence>
<comment type="cofactor">
    <cofactor evidence="2">
        <name>Mg(2+)</name>
        <dbReference type="ChEBI" id="CHEBI:18420"/>
    </cofactor>
</comment>
<sequence length="248" mass="26332">MTAQAGVPQVPDPDPAAAPASLRPLVDGALGLDPAWFGWRRLQPDNGEPRRASVLMLFTDGESGGPDVLLTERAATLRSHAGQVAFPGGRLDPTDTGPVHAALREAREETGLDPSGVVPLALLPDLFIPPTGFLVTPVLAHWASPSPVRVVDTAEVARVVRVPVEVLTDPANRFTVRGPSGHTGPAFDAAGLMVWGFTAGLLSALLQRSGWERPWDAGRVLDLDDAWARARRNEPEGGRVDDHGVVDR</sequence>
<dbReference type="AlphaFoldDB" id="A0A852W1U0"/>
<evidence type="ECO:0000256" key="8">
    <source>
        <dbReference type="SAM" id="MobiDB-lite"/>
    </source>
</evidence>
<comment type="cofactor">
    <cofactor evidence="1">
        <name>Mn(2+)</name>
        <dbReference type="ChEBI" id="CHEBI:29035"/>
    </cofactor>
</comment>
<reference evidence="10 13" key="1">
    <citation type="submission" date="2020-07" db="EMBL/GenBank/DDBJ databases">
        <title>Sequencing the genomes of 1000 actinobacteria strains.</title>
        <authorList>
            <person name="Klenk H.-P."/>
        </authorList>
    </citation>
    <scope>NUCLEOTIDE SEQUENCE [LARGE SCALE GENOMIC DNA]</scope>
    <source>
        <strain evidence="11 12">DSM 44104</strain>
        <strain evidence="10 13">DSM 44749</strain>
    </source>
</reference>
<accession>A0AA44UQ13</accession>
<keyword evidence="6" id="KW-0460">Magnesium</keyword>
<evidence type="ECO:0000259" key="9">
    <source>
        <dbReference type="PROSITE" id="PS51462"/>
    </source>
</evidence>
<dbReference type="InterPro" id="IPR000059">
    <property type="entry name" value="NUDIX_hydrolase_NudL_CS"/>
</dbReference>
<dbReference type="Proteomes" id="UP000549695">
    <property type="component" value="Unassembled WGS sequence"/>
</dbReference>
<dbReference type="CDD" id="cd03426">
    <property type="entry name" value="NUDIX_CoAse_Nudt7"/>
    <property type="match status" value="1"/>
</dbReference>
<keyword evidence="13" id="KW-1185">Reference proteome</keyword>
<dbReference type="InterPro" id="IPR000086">
    <property type="entry name" value="NUDIX_hydrolase_dom"/>
</dbReference>
<dbReference type="EMBL" id="PHUJ01000003">
    <property type="protein sequence ID" value="PKB31487.1"/>
    <property type="molecule type" value="Genomic_DNA"/>
</dbReference>
<dbReference type="EMBL" id="JACCCZ010000001">
    <property type="protein sequence ID" value="NYG02973.1"/>
    <property type="molecule type" value="Genomic_DNA"/>
</dbReference>
<dbReference type="GeneID" id="98052987"/>
<dbReference type="RefSeq" id="WP_167379074.1">
    <property type="nucleotide sequence ID" value="NZ_BAAAJZ010000003.1"/>
</dbReference>
<dbReference type="Gene3D" id="3.90.79.10">
    <property type="entry name" value="Nucleoside Triphosphate Pyrophosphohydrolase"/>
    <property type="match status" value="1"/>
</dbReference>
<evidence type="ECO:0000256" key="2">
    <source>
        <dbReference type="ARBA" id="ARBA00001946"/>
    </source>
</evidence>
<evidence type="ECO:0000313" key="12">
    <source>
        <dbReference type="Proteomes" id="UP000232453"/>
    </source>
</evidence>
<name>A0A852W1U0_PSEA5</name>
<evidence type="ECO:0000256" key="5">
    <source>
        <dbReference type="ARBA" id="ARBA00022801"/>
    </source>
</evidence>
<dbReference type="GO" id="GO:0010945">
    <property type="term" value="F:coenzyme A diphosphatase activity"/>
    <property type="evidence" value="ECO:0007669"/>
    <property type="project" value="InterPro"/>
</dbReference>
<evidence type="ECO:0000256" key="6">
    <source>
        <dbReference type="ARBA" id="ARBA00022842"/>
    </source>
</evidence>
<feature type="region of interest" description="Disordered" evidence="8">
    <location>
        <begin position="1"/>
        <end position="21"/>
    </location>
</feature>
<gene>
    <name evidence="11" type="ORF">ATL51_3180</name>
    <name evidence="10" type="ORF">HDA37_003258</name>
</gene>
<dbReference type="GO" id="GO:0030145">
    <property type="term" value="F:manganese ion binding"/>
    <property type="evidence" value="ECO:0007669"/>
    <property type="project" value="InterPro"/>
</dbReference>
<dbReference type="PROSITE" id="PS01293">
    <property type="entry name" value="NUDIX_COA"/>
    <property type="match status" value="1"/>
</dbReference>
<accession>A0A852W1U0</accession>
<dbReference type="SUPFAM" id="SSF55811">
    <property type="entry name" value="Nudix"/>
    <property type="match status" value="1"/>
</dbReference>
<keyword evidence="7" id="KW-0464">Manganese</keyword>
<evidence type="ECO:0000313" key="11">
    <source>
        <dbReference type="EMBL" id="PKB31487.1"/>
    </source>
</evidence>
<dbReference type="GO" id="GO:0009132">
    <property type="term" value="P:nucleoside diphosphate metabolic process"/>
    <property type="evidence" value="ECO:0007669"/>
    <property type="project" value="InterPro"/>
</dbReference>
<evidence type="ECO:0000313" key="10">
    <source>
        <dbReference type="EMBL" id="NYG02973.1"/>
    </source>
</evidence>
<dbReference type="GO" id="GO:0000287">
    <property type="term" value="F:magnesium ion binding"/>
    <property type="evidence" value="ECO:0007669"/>
    <property type="project" value="InterPro"/>
</dbReference>
<dbReference type="PANTHER" id="PTHR12992">
    <property type="entry name" value="NUDIX HYDROLASE"/>
    <property type="match status" value="1"/>
</dbReference>
<evidence type="ECO:0000256" key="7">
    <source>
        <dbReference type="ARBA" id="ARBA00023211"/>
    </source>
</evidence>
<keyword evidence="5" id="KW-0378">Hydrolase</keyword>
<comment type="caution">
    <text evidence="10">The sequence shown here is derived from an EMBL/GenBank/DDBJ whole genome shotgun (WGS) entry which is preliminary data.</text>
</comment>
<dbReference type="PROSITE" id="PS51462">
    <property type="entry name" value="NUDIX"/>
    <property type="match status" value="1"/>
</dbReference>
<comment type="similarity">
    <text evidence="3">Belongs to the Nudix hydrolase family. PCD1 subfamily.</text>
</comment>
<organism evidence="10 13">
    <name type="scientific">Pseudonocardia alni</name>
    <name type="common">Amycolata alni</name>
    <dbReference type="NCBI Taxonomy" id="33907"/>
    <lineage>
        <taxon>Bacteria</taxon>
        <taxon>Bacillati</taxon>
        <taxon>Actinomycetota</taxon>
        <taxon>Actinomycetes</taxon>
        <taxon>Pseudonocardiales</taxon>
        <taxon>Pseudonocardiaceae</taxon>
        <taxon>Pseudonocardia</taxon>
    </lineage>
</organism>
<dbReference type="Proteomes" id="UP000232453">
    <property type="component" value="Unassembled WGS sequence"/>
</dbReference>
<protein>
    <submittedName>
        <fullName evidence="10">8-oxo-dGTP pyrophosphatase MutT (NUDIX family)</fullName>
    </submittedName>
    <submittedName>
        <fullName evidence="11">NUDIX domain-containing protein</fullName>
    </submittedName>
</protein>
<proteinExistence type="inferred from homology"/>
<evidence type="ECO:0000256" key="1">
    <source>
        <dbReference type="ARBA" id="ARBA00001936"/>
    </source>
</evidence>
<evidence type="ECO:0000313" key="13">
    <source>
        <dbReference type="Proteomes" id="UP000549695"/>
    </source>
</evidence>
<dbReference type="PANTHER" id="PTHR12992:SF11">
    <property type="entry name" value="MITOCHONDRIAL COENZYME A DIPHOSPHATASE NUDT8"/>
    <property type="match status" value="1"/>
</dbReference>
<feature type="domain" description="Nudix hydrolase" evidence="9">
    <location>
        <begin position="48"/>
        <end position="188"/>
    </location>
</feature>
<keyword evidence="4" id="KW-0479">Metal-binding</keyword>
<dbReference type="InterPro" id="IPR015797">
    <property type="entry name" value="NUDIX_hydrolase-like_dom_sf"/>
</dbReference>
<evidence type="ECO:0000256" key="3">
    <source>
        <dbReference type="ARBA" id="ARBA00006506"/>
    </source>
</evidence>
<dbReference type="InterPro" id="IPR045121">
    <property type="entry name" value="CoAse"/>
</dbReference>
<dbReference type="Pfam" id="PF00293">
    <property type="entry name" value="NUDIX"/>
    <property type="match status" value="1"/>
</dbReference>